<dbReference type="PATRIC" id="fig|1454004.3.peg.2208"/>
<dbReference type="InterPro" id="IPR050297">
    <property type="entry name" value="LipidA_mod_glycosyltrf_83"/>
</dbReference>
<sequence>MLLFTFGLWGQEFVGFETRFAVFAKEMLRLGVSIFPRTYGEPYPDYPATSTLLIWLGSLPFGEVNKFTAVLPTAIASALNLALTYRLLSHVSRQWAFIGVCFSLLTATFLAEARSISLDQMLATVTLACFVVVYRDGHQGGGSARRTAWILALLLVGFSLRGPMGIVIPVGVVCSYYALTNQWRAVFKVGLPALALLIACWFALLALARIEGGESFVNDVIRMQVSGRLSGNDDALPRYYYLVNSLANFALSFPVALLVTVSVLTTSRPYLPFPWLRKASTAAWDPALRMAALMAAWLLLILIGLSIPETKKARYLLPAVPAMAALAAYVFIDQGNRLLLVTYQLLQKLLLVLPTLLIALVLFAQHYARKHQLSVDINAGLLLSLLASAQLVSLLALRQTQTPARRDQIIVAVAALAFWLTNVTLREPAELQLHSARPFVEAVETLRRDKPAPLVLYGISKDSLAIVYHVNVAGDFRPQFVNQGEPLAALHYPLYLLISDRGRRALASPSSGDERAEWPTPAYRGYFRDGDYSVYYLEQPPH</sequence>
<comment type="caution">
    <text evidence="9">The sequence shown here is derived from an EMBL/GenBank/DDBJ whole genome shotgun (WGS) entry which is preliminary data.</text>
</comment>
<evidence type="ECO:0000313" key="10">
    <source>
        <dbReference type="Proteomes" id="UP000022141"/>
    </source>
</evidence>
<keyword evidence="5 8" id="KW-0812">Transmembrane</keyword>
<evidence type="ECO:0000256" key="7">
    <source>
        <dbReference type="ARBA" id="ARBA00023136"/>
    </source>
</evidence>
<dbReference type="PANTHER" id="PTHR33908">
    <property type="entry name" value="MANNOSYLTRANSFERASE YKCB-RELATED"/>
    <property type="match status" value="1"/>
</dbReference>
<evidence type="ECO:0000256" key="5">
    <source>
        <dbReference type="ARBA" id="ARBA00022692"/>
    </source>
</evidence>
<evidence type="ECO:0000256" key="4">
    <source>
        <dbReference type="ARBA" id="ARBA00022679"/>
    </source>
</evidence>
<dbReference type="STRING" id="1454004.AW11_02132"/>
<feature type="transmembrane region" description="Helical" evidence="8">
    <location>
        <begin position="117"/>
        <end position="135"/>
    </location>
</feature>
<evidence type="ECO:0000256" key="8">
    <source>
        <dbReference type="SAM" id="Phobius"/>
    </source>
</evidence>
<keyword evidence="6 8" id="KW-1133">Transmembrane helix</keyword>
<dbReference type="eggNOG" id="COG1807">
    <property type="taxonomic scope" value="Bacteria"/>
</dbReference>
<accession>A0A011QGU4</accession>
<keyword evidence="3" id="KW-0328">Glycosyltransferase</keyword>
<keyword evidence="4 9" id="KW-0808">Transferase</keyword>
<evidence type="ECO:0000256" key="6">
    <source>
        <dbReference type="ARBA" id="ARBA00022989"/>
    </source>
</evidence>
<dbReference type="GO" id="GO:0016763">
    <property type="term" value="F:pentosyltransferase activity"/>
    <property type="evidence" value="ECO:0007669"/>
    <property type="project" value="TreeGrafter"/>
</dbReference>
<feature type="transmembrane region" description="Helical" evidence="8">
    <location>
        <begin position="287"/>
        <end position="308"/>
    </location>
</feature>
<organism evidence="9 10">
    <name type="scientific">Accumulibacter regalis</name>
    <dbReference type="NCBI Taxonomy" id="522306"/>
    <lineage>
        <taxon>Bacteria</taxon>
        <taxon>Pseudomonadati</taxon>
        <taxon>Pseudomonadota</taxon>
        <taxon>Betaproteobacteria</taxon>
        <taxon>Candidatus Accumulibacter</taxon>
    </lineage>
</organism>
<feature type="transmembrane region" description="Helical" evidence="8">
    <location>
        <begin position="375"/>
        <end position="397"/>
    </location>
</feature>
<dbReference type="Proteomes" id="UP000022141">
    <property type="component" value="Unassembled WGS sequence"/>
</dbReference>
<evidence type="ECO:0000256" key="2">
    <source>
        <dbReference type="ARBA" id="ARBA00022475"/>
    </source>
</evidence>
<feature type="transmembrane region" description="Helical" evidence="8">
    <location>
        <begin position="315"/>
        <end position="332"/>
    </location>
</feature>
<feature type="transmembrane region" description="Helical" evidence="8">
    <location>
        <begin position="246"/>
        <end position="267"/>
    </location>
</feature>
<evidence type="ECO:0000313" key="9">
    <source>
        <dbReference type="EMBL" id="EXI88512.1"/>
    </source>
</evidence>
<name>A0A011QGU4_ACCRE</name>
<feature type="transmembrane region" description="Helical" evidence="8">
    <location>
        <begin position="147"/>
        <end position="179"/>
    </location>
</feature>
<feature type="transmembrane region" description="Helical" evidence="8">
    <location>
        <begin position="185"/>
        <end position="208"/>
    </location>
</feature>
<keyword evidence="2" id="KW-1003">Cell membrane</keyword>
<comment type="subcellular location">
    <subcellularLocation>
        <location evidence="1">Cell membrane</location>
        <topology evidence="1">Multi-pass membrane protein</topology>
    </subcellularLocation>
</comment>
<feature type="transmembrane region" description="Helical" evidence="8">
    <location>
        <begin position="344"/>
        <end position="363"/>
    </location>
</feature>
<protein>
    <submittedName>
        <fullName evidence="9">4-amino-4-deoxy-L-arabinose transferase</fullName>
    </submittedName>
</protein>
<dbReference type="PANTHER" id="PTHR33908:SF3">
    <property type="entry name" value="UNDECAPRENYL PHOSPHATE-ALPHA-4-AMINO-4-DEOXY-L-ARABINOSE ARABINOSYL TRANSFERASE"/>
    <property type="match status" value="1"/>
</dbReference>
<evidence type="ECO:0000256" key="3">
    <source>
        <dbReference type="ARBA" id="ARBA00022676"/>
    </source>
</evidence>
<keyword evidence="10" id="KW-1185">Reference proteome</keyword>
<proteinExistence type="predicted"/>
<dbReference type="GO" id="GO:0005886">
    <property type="term" value="C:plasma membrane"/>
    <property type="evidence" value="ECO:0007669"/>
    <property type="project" value="UniProtKB-SubCell"/>
</dbReference>
<dbReference type="GO" id="GO:0010041">
    <property type="term" value="P:response to iron(III) ion"/>
    <property type="evidence" value="ECO:0007669"/>
    <property type="project" value="TreeGrafter"/>
</dbReference>
<reference evidence="9" key="1">
    <citation type="submission" date="2014-02" db="EMBL/GenBank/DDBJ databases">
        <title>Expanding our view of genomic diversity in Candidatus Accumulibacter clades.</title>
        <authorList>
            <person name="Skennerton C.T."/>
            <person name="Barr J.J."/>
            <person name="Slater F.R."/>
            <person name="Bond P.L."/>
            <person name="Tyson G.W."/>
        </authorList>
    </citation>
    <scope>NUCLEOTIDE SEQUENCE [LARGE SCALE GENOMIC DNA]</scope>
</reference>
<dbReference type="AlphaFoldDB" id="A0A011QGU4"/>
<keyword evidence="7 8" id="KW-0472">Membrane</keyword>
<feature type="transmembrane region" description="Helical" evidence="8">
    <location>
        <begin position="95"/>
        <end position="111"/>
    </location>
</feature>
<evidence type="ECO:0000256" key="1">
    <source>
        <dbReference type="ARBA" id="ARBA00004651"/>
    </source>
</evidence>
<gene>
    <name evidence="9" type="ORF">AW11_02132</name>
</gene>
<feature type="transmembrane region" description="Helical" evidence="8">
    <location>
        <begin position="67"/>
        <end position="88"/>
    </location>
</feature>
<dbReference type="EMBL" id="JEMY01000026">
    <property type="protein sequence ID" value="EXI88512.1"/>
    <property type="molecule type" value="Genomic_DNA"/>
</dbReference>
<dbReference type="GO" id="GO:0009103">
    <property type="term" value="P:lipopolysaccharide biosynthetic process"/>
    <property type="evidence" value="ECO:0007669"/>
    <property type="project" value="UniProtKB-ARBA"/>
</dbReference>